<feature type="transmembrane region" description="Helical" evidence="5">
    <location>
        <begin position="353"/>
        <end position="373"/>
    </location>
</feature>
<evidence type="ECO:0000313" key="7">
    <source>
        <dbReference type="EMBL" id="CAD7092955.1"/>
    </source>
</evidence>
<dbReference type="InterPro" id="IPR036259">
    <property type="entry name" value="MFS_trans_sf"/>
</dbReference>
<evidence type="ECO:0000256" key="4">
    <source>
        <dbReference type="ARBA" id="ARBA00023136"/>
    </source>
</evidence>
<evidence type="ECO:0000313" key="8">
    <source>
        <dbReference type="Proteomes" id="UP000594454"/>
    </source>
</evidence>
<feature type="transmembrane region" description="Helical" evidence="5">
    <location>
        <begin position="173"/>
        <end position="195"/>
    </location>
</feature>
<sequence>MIEIDDVLEKCGDFHRYQIILLAFFCFINLLSSMHYYSQTIISFVPEHFCYDPQFENFTIYDTKEYYNVHGSSACTLRTYEGLSENITFQPCTNWIYNLDYGYQSMTSELNWVCQWAWKSTLGQSMFFIGSVLGTLVFGIYADKIGRLPILILSNLTAFVGNTATIFATSVPAFAICRFVSGLATDSNFVMMYILVMEYIRPSMRTIGLSICIGVFYCLGSAITPWIAVYCGTWKLFLLVTALPLLTVPLFYFVLPESAQWLITQKKYEKAVECLRAVARVNGKTVDEQVYEEFKAKCIQSMEAQSKAENMMGLFRTPRLRRNTLILFFKSMVITLCYDAISRNVEGLGITPFTMFSLSATAIFPACIVLILLQDKIGRKAMASASLLVSGIFTSATGIILVYRSADAGPVLVASLAIIGRFGVTVAYNSAAQFATELIPTSVRGQGVAAVHVAGYAFTFFSSYILFLSTIFKPLPSLILGMLSLMGAGLCLFLPETLNRTLPCTLADGEQFGRGEPVLFFSCFEKGKTTSTTSLKDT</sequence>
<name>A0A7R8V6F8_HERIL</name>
<evidence type="ECO:0000256" key="5">
    <source>
        <dbReference type="SAM" id="Phobius"/>
    </source>
</evidence>
<feature type="transmembrane region" description="Helical" evidence="5">
    <location>
        <begin position="449"/>
        <end position="472"/>
    </location>
</feature>
<evidence type="ECO:0000256" key="1">
    <source>
        <dbReference type="ARBA" id="ARBA00004141"/>
    </source>
</evidence>
<dbReference type="PANTHER" id="PTHR24064">
    <property type="entry name" value="SOLUTE CARRIER FAMILY 22 MEMBER"/>
    <property type="match status" value="1"/>
</dbReference>
<organism evidence="7 8">
    <name type="scientific">Hermetia illucens</name>
    <name type="common">Black soldier fly</name>
    <dbReference type="NCBI Taxonomy" id="343691"/>
    <lineage>
        <taxon>Eukaryota</taxon>
        <taxon>Metazoa</taxon>
        <taxon>Ecdysozoa</taxon>
        <taxon>Arthropoda</taxon>
        <taxon>Hexapoda</taxon>
        <taxon>Insecta</taxon>
        <taxon>Pterygota</taxon>
        <taxon>Neoptera</taxon>
        <taxon>Endopterygota</taxon>
        <taxon>Diptera</taxon>
        <taxon>Brachycera</taxon>
        <taxon>Stratiomyomorpha</taxon>
        <taxon>Stratiomyidae</taxon>
        <taxon>Hermetiinae</taxon>
        <taxon>Hermetia</taxon>
    </lineage>
</organism>
<evidence type="ECO:0000256" key="3">
    <source>
        <dbReference type="ARBA" id="ARBA00022989"/>
    </source>
</evidence>
<keyword evidence="4 5" id="KW-0472">Membrane</keyword>
<dbReference type="AlphaFoldDB" id="A0A7R8V6F8"/>
<protein>
    <recommendedName>
        <fullName evidence="6">Major facilitator superfamily (MFS) profile domain-containing protein</fullName>
    </recommendedName>
</protein>
<dbReference type="GO" id="GO:0016020">
    <property type="term" value="C:membrane"/>
    <property type="evidence" value="ECO:0007669"/>
    <property type="project" value="UniProtKB-SubCell"/>
</dbReference>
<dbReference type="InterPro" id="IPR020846">
    <property type="entry name" value="MFS_dom"/>
</dbReference>
<accession>A0A7R8V6F8</accession>
<dbReference type="OMA" id="QYKTREN"/>
<keyword evidence="2 5" id="KW-0812">Transmembrane</keyword>
<feature type="transmembrane region" description="Helical" evidence="5">
    <location>
        <begin position="385"/>
        <end position="403"/>
    </location>
</feature>
<gene>
    <name evidence="7" type="ORF">HERILL_LOCUS15277</name>
</gene>
<dbReference type="EMBL" id="LR899014">
    <property type="protein sequence ID" value="CAD7092955.1"/>
    <property type="molecule type" value="Genomic_DNA"/>
</dbReference>
<dbReference type="OrthoDB" id="3936150at2759"/>
<feature type="transmembrane region" description="Helical" evidence="5">
    <location>
        <begin position="478"/>
        <end position="495"/>
    </location>
</feature>
<dbReference type="PROSITE" id="PS50850">
    <property type="entry name" value="MFS"/>
    <property type="match status" value="1"/>
</dbReference>
<keyword evidence="3 5" id="KW-1133">Transmembrane helix</keyword>
<proteinExistence type="predicted"/>
<dbReference type="InterPro" id="IPR011701">
    <property type="entry name" value="MFS"/>
</dbReference>
<keyword evidence="8" id="KW-1185">Reference proteome</keyword>
<feature type="transmembrane region" description="Helical" evidence="5">
    <location>
        <begin position="148"/>
        <end position="167"/>
    </location>
</feature>
<dbReference type="SUPFAM" id="SSF103473">
    <property type="entry name" value="MFS general substrate transporter"/>
    <property type="match status" value="1"/>
</dbReference>
<dbReference type="Pfam" id="PF07690">
    <property type="entry name" value="MFS_1"/>
    <property type="match status" value="1"/>
</dbReference>
<comment type="subcellular location">
    <subcellularLocation>
        <location evidence="1">Membrane</location>
        <topology evidence="1">Multi-pass membrane protein</topology>
    </subcellularLocation>
</comment>
<dbReference type="Proteomes" id="UP000594454">
    <property type="component" value="Chromosome 6"/>
</dbReference>
<dbReference type="GO" id="GO:0022857">
    <property type="term" value="F:transmembrane transporter activity"/>
    <property type="evidence" value="ECO:0007669"/>
    <property type="project" value="InterPro"/>
</dbReference>
<dbReference type="Gene3D" id="1.20.1250.20">
    <property type="entry name" value="MFS general substrate transporter like domains"/>
    <property type="match status" value="1"/>
</dbReference>
<feature type="transmembrane region" description="Helical" evidence="5">
    <location>
        <begin position="207"/>
        <end position="228"/>
    </location>
</feature>
<evidence type="ECO:0000256" key="2">
    <source>
        <dbReference type="ARBA" id="ARBA00022692"/>
    </source>
</evidence>
<feature type="transmembrane region" description="Helical" evidence="5">
    <location>
        <begin position="122"/>
        <end position="141"/>
    </location>
</feature>
<reference evidence="7 8" key="1">
    <citation type="submission" date="2020-11" db="EMBL/GenBank/DDBJ databases">
        <authorList>
            <person name="Wallbank WR R."/>
            <person name="Pardo Diaz C."/>
            <person name="Kozak K."/>
            <person name="Martin S."/>
            <person name="Jiggins C."/>
            <person name="Moest M."/>
            <person name="Warren A I."/>
            <person name="Generalovic N T."/>
            <person name="Byers J.R.P. K."/>
            <person name="Montejo-Kovacevich G."/>
            <person name="Yen C E."/>
        </authorList>
    </citation>
    <scope>NUCLEOTIDE SEQUENCE [LARGE SCALE GENOMIC DNA]</scope>
</reference>
<feature type="transmembrane region" description="Helical" evidence="5">
    <location>
        <begin position="234"/>
        <end position="255"/>
    </location>
</feature>
<dbReference type="InParanoid" id="A0A7R8V6F8"/>
<feature type="domain" description="Major facilitator superfamily (MFS) profile" evidence="6">
    <location>
        <begin position="18"/>
        <end position="499"/>
    </location>
</feature>
<evidence type="ECO:0000259" key="6">
    <source>
        <dbReference type="PROSITE" id="PS50850"/>
    </source>
</evidence>
<feature type="transmembrane region" description="Helical" evidence="5">
    <location>
        <begin position="19"/>
        <end position="37"/>
    </location>
</feature>
<feature type="transmembrane region" description="Helical" evidence="5">
    <location>
        <begin position="324"/>
        <end position="341"/>
    </location>
</feature>
<feature type="transmembrane region" description="Helical" evidence="5">
    <location>
        <begin position="409"/>
        <end position="428"/>
    </location>
</feature>